<evidence type="ECO:0000256" key="30">
    <source>
        <dbReference type="SAM" id="SignalP"/>
    </source>
</evidence>
<keyword evidence="14 27" id="KW-0479">Metal-binding</keyword>
<dbReference type="GO" id="GO:0008116">
    <property type="term" value="F:prostaglandin-I synthase activity"/>
    <property type="evidence" value="ECO:0007669"/>
    <property type="project" value="UniProtKB-EC"/>
</dbReference>
<evidence type="ECO:0000256" key="16">
    <source>
        <dbReference type="ARBA" id="ARBA00022832"/>
    </source>
</evidence>
<dbReference type="EC" id="5.3.99.4" evidence="6"/>
<feature type="chain" id="PRO_5025494580" description="Prostacyclin synthase" evidence="30">
    <location>
        <begin position="19"/>
        <end position="482"/>
    </location>
</feature>
<evidence type="ECO:0000256" key="4">
    <source>
        <dbReference type="ARBA" id="ARBA00004389"/>
    </source>
</evidence>
<dbReference type="AlphaFoldDB" id="A0A672MT54"/>
<dbReference type="OMA" id="ARMKDKH"/>
<keyword evidence="20 27" id="KW-0472">Membrane</keyword>
<dbReference type="InParanoid" id="A0A672MT54"/>
<evidence type="ECO:0000256" key="23">
    <source>
        <dbReference type="ARBA" id="ARBA00023239"/>
    </source>
</evidence>
<evidence type="ECO:0000256" key="11">
    <source>
        <dbReference type="ARBA" id="ARBA00022585"/>
    </source>
</evidence>
<evidence type="ECO:0000256" key="17">
    <source>
        <dbReference type="ARBA" id="ARBA00022989"/>
    </source>
</evidence>
<keyword evidence="23" id="KW-0456">Lyase</keyword>
<sequence>MMWTALLLLGLAVLLLYARRTRRRNEPSLDKGMIPWLGHALEFGKDAAKFLTRMKQKHGDIFTVRAAGQYITVLLDSNCYDAVLSDVVSLDQTGYAQVLMKRIFSLNLPSHNPESEKKRAEMHFQGSALTQLCSSMQNNLQHLVTPSEMGLKVSEWKKDGLFHFCYSLLFKTGYLTVFGAEKNNSAALAEIYEEFRRFDKLLPKLARTAENKEEKQIASSAREKLWKWLTPSCLDRKPERQSWLGNYVQHLQDEGIDAETQRRAMLLQLWVTQVIPYGNYHAHIYIYTRIYTHTHIYFKMAITKPIPTNFTEIKTKFLKSVFTDSVLSETLRLTAAALITREVKQDKKICLSNGQEYQLRRGDRLCVFPFISPQMDPQIHQQPEMFQFDRFLNADGTEKKDFFKEGLRMKYPSVPWGTKDNLCPGRQFAIGAIKELVFTILTRFDLELCDKNAKLPLVDPTRYGFGILQPAGDLEIRYRIRS</sequence>
<evidence type="ECO:0000256" key="21">
    <source>
        <dbReference type="ARBA" id="ARBA00023160"/>
    </source>
</evidence>
<dbReference type="GO" id="GO:0016705">
    <property type="term" value="F:oxidoreductase activity, acting on paired donors, with incorporation or reduction of molecular oxygen"/>
    <property type="evidence" value="ECO:0007669"/>
    <property type="project" value="InterPro"/>
</dbReference>
<dbReference type="InterPro" id="IPR001128">
    <property type="entry name" value="Cyt_P450"/>
</dbReference>
<feature type="signal peptide" evidence="30">
    <location>
        <begin position="1"/>
        <end position="18"/>
    </location>
</feature>
<evidence type="ECO:0000256" key="20">
    <source>
        <dbReference type="ARBA" id="ARBA00023136"/>
    </source>
</evidence>
<dbReference type="Gene3D" id="1.10.630.10">
    <property type="entry name" value="Cytochrome P450"/>
    <property type="match status" value="2"/>
</dbReference>
<evidence type="ECO:0000256" key="7">
    <source>
        <dbReference type="ARBA" id="ARBA00013084"/>
    </source>
</evidence>
<dbReference type="GO" id="GO:0005506">
    <property type="term" value="F:iron ion binding"/>
    <property type="evidence" value="ECO:0007669"/>
    <property type="project" value="InterPro"/>
</dbReference>
<comment type="subcellular location">
    <subcellularLocation>
        <location evidence="4">Endoplasmic reticulum membrane</location>
        <topology evidence="4">Single-pass membrane protein</topology>
    </subcellularLocation>
</comment>
<proteinExistence type="inferred from homology"/>
<keyword evidence="13" id="KW-0812">Transmembrane</keyword>
<evidence type="ECO:0000256" key="29">
    <source>
        <dbReference type="PIRSR" id="PIRSR000047-2"/>
    </source>
</evidence>
<evidence type="ECO:0000256" key="2">
    <source>
        <dbReference type="ARBA" id="ARBA00001719"/>
    </source>
</evidence>
<dbReference type="Pfam" id="PF00067">
    <property type="entry name" value="p450"/>
    <property type="match status" value="1"/>
</dbReference>
<keyword evidence="19" id="KW-0443">Lipid metabolism</keyword>
<comment type="similarity">
    <text evidence="5 27">Belongs to the cytochrome P450 family.</text>
</comment>
<evidence type="ECO:0000256" key="18">
    <source>
        <dbReference type="ARBA" id="ARBA00023004"/>
    </source>
</evidence>
<reference evidence="31" key="1">
    <citation type="submission" date="2025-08" db="UniProtKB">
        <authorList>
            <consortium name="Ensembl"/>
        </authorList>
    </citation>
    <scope>IDENTIFICATION</scope>
</reference>
<organism evidence="31 32">
    <name type="scientific">Sinocyclocheilus grahami</name>
    <name type="common">Dianchi golden-line fish</name>
    <name type="synonym">Barbus grahami</name>
    <dbReference type="NCBI Taxonomy" id="75366"/>
    <lineage>
        <taxon>Eukaryota</taxon>
        <taxon>Metazoa</taxon>
        <taxon>Chordata</taxon>
        <taxon>Craniata</taxon>
        <taxon>Vertebrata</taxon>
        <taxon>Euteleostomi</taxon>
        <taxon>Actinopterygii</taxon>
        <taxon>Neopterygii</taxon>
        <taxon>Teleostei</taxon>
        <taxon>Ostariophysi</taxon>
        <taxon>Cypriniformes</taxon>
        <taxon>Cyprinidae</taxon>
        <taxon>Cyprininae</taxon>
        <taxon>Sinocyclocheilus</taxon>
    </lineage>
</organism>
<dbReference type="InterPro" id="IPR002403">
    <property type="entry name" value="Cyt_P450_E_grp-IV"/>
</dbReference>
<evidence type="ECO:0000256" key="15">
    <source>
        <dbReference type="ARBA" id="ARBA00022824"/>
    </source>
</evidence>
<evidence type="ECO:0000256" key="13">
    <source>
        <dbReference type="ARBA" id="ARBA00022692"/>
    </source>
</evidence>
<evidence type="ECO:0000256" key="22">
    <source>
        <dbReference type="ARBA" id="ARBA00023235"/>
    </source>
</evidence>
<evidence type="ECO:0000256" key="12">
    <source>
        <dbReference type="ARBA" id="ARBA00022617"/>
    </source>
</evidence>
<dbReference type="InterPro" id="IPR036396">
    <property type="entry name" value="Cyt_P450_sf"/>
</dbReference>
<evidence type="ECO:0000256" key="24">
    <source>
        <dbReference type="ARBA" id="ARBA00031205"/>
    </source>
</evidence>
<keyword evidence="21" id="KW-0275">Fatty acid biosynthesis</keyword>
<dbReference type="PIRSF" id="PIRSF000047">
    <property type="entry name" value="Cytochrome_CYPVIIA1"/>
    <property type="match status" value="1"/>
</dbReference>
<keyword evidence="22" id="KW-0413">Isomerase</keyword>
<evidence type="ECO:0000256" key="10">
    <source>
        <dbReference type="ARBA" id="ARBA00022516"/>
    </source>
</evidence>
<comment type="cofactor">
    <cofactor evidence="3 27 28">
        <name>heme</name>
        <dbReference type="ChEBI" id="CHEBI:30413"/>
    </cofactor>
</comment>
<dbReference type="GO" id="GO:0004497">
    <property type="term" value="F:monooxygenase activity"/>
    <property type="evidence" value="ECO:0007669"/>
    <property type="project" value="InterPro"/>
</dbReference>
<evidence type="ECO:0000256" key="14">
    <source>
        <dbReference type="ARBA" id="ARBA00022723"/>
    </source>
</evidence>
<keyword evidence="17" id="KW-1133">Transmembrane helix</keyword>
<dbReference type="PANTHER" id="PTHR24306:SF4">
    <property type="entry name" value="PROSTACYCLIN SYNTHASE"/>
    <property type="match status" value="1"/>
</dbReference>
<evidence type="ECO:0000256" key="8">
    <source>
        <dbReference type="ARBA" id="ARBA00017409"/>
    </source>
</evidence>
<keyword evidence="9" id="KW-0644">Prostaglandin metabolism</keyword>
<dbReference type="EC" id="4.2.1.152" evidence="7"/>
<feature type="binding site" evidence="29">
    <location>
        <position position="102"/>
    </location>
    <ligand>
        <name>substrate</name>
    </ligand>
</feature>
<keyword evidence="30" id="KW-0732">Signal</keyword>
<dbReference type="InterPro" id="IPR024204">
    <property type="entry name" value="Cyt_P450_CYP7A1-type"/>
</dbReference>
<keyword evidence="11" id="KW-0643">Prostaglandin biosynthesis</keyword>
<evidence type="ECO:0000256" key="27">
    <source>
        <dbReference type="PIRNR" id="PIRNR000047"/>
    </source>
</evidence>
<feature type="binding site" description="axial binding residue" evidence="28">
    <location>
        <position position="423"/>
    </location>
    <ligand>
        <name>heme</name>
        <dbReference type="ChEBI" id="CHEBI:30413"/>
    </ligand>
    <ligandPart>
        <name>Fe</name>
        <dbReference type="ChEBI" id="CHEBI:18248"/>
    </ligandPart>
</feature>
<dbReference type="Ensembl" id="ENSSGRT00000043229.1">
    <property type="protein sequence ID" value="ENSSGRP00000040335.1"/>
    <property type="gene ID" value="ENSSGRG00000021983.1"/>
</dbReference>
<keyword evidence="15 27" id="KW-0256">Endoplasmic reticulum</keyword>
<dbReference type="GO" id="GO:0020037">
    <property type="term" value="F:heme binding"/>
    <property type="evidence" value="ECO:0007669"/>
    <property type="project" value="InterPro"/>
</dbReference>
<evidence type="ECO:0000256" key="25">
    <source>
        <dbReference type="ARBA" id="ARBA00033404"/>
    </source>
</evidence>
<name>A0A672MT54_SINGR</name>
<keyword evidence="18 27" id="KW-0408">Iron</keyword>
<keyword evidence="12 27" id="KW-0349">Heme</keyword>
<dbReference type="GO" id="GO:0001516">
    <property type="term" value="P:prostaglandin biosynthetic process"/>
    <property type="evidence" value="ECO:0007669"/>
    <property type="project" value="UniProtKB-KW"/>
</dbReference>
<evidence type="ECO:0000256" key="3">
    <source>
        <dbReference type="ARBA" id="ARBA00001971"/>
    </source>
</evidence>
<dbReference type="Proteomes" id="UP000472262">
    <property type="component" value="Unassembled WGS sequence"/>
</dbReference>
<evidence type="ECO:0000313" key="31">
    <source>
        <dbReference type="Ensembl" id="ENSSGRP00000040335.1"/>
    </source>
</evidence>
<protein>
    <recommendedName>
        <fullName evidence="8">Prostacyclin synthase</fullName>
        <ecNumber evidence="7">4.2.1.152</ecNumber>
        <ecNumber evidence="6">5.3.99.4</ecNumber>
    </recommendedName>
    <alternativeName>
        <fullName evidence="25">Hydroperoxy icosatetraenoate dehydratase</fullName>
    </alternativeName>
    <alternativeName>
        <fullName evidence="24">Prostaglandin I2 synthase</fullName>
    </alternativeName>
</protein>
<dbReference type="PRINTS" id="PR00465">
    <property type="entry name" value="EP450IV"/>
</dbReference>
<evidence type="ECO:0000256" key="1">
    <source>
        <dbReference type="ARBA" id="ARBA00000463"/>
    </source>
</evidence>
<dbReference type="PANTHER" id="PTHR24306">
    <property type="match status" value="1"/>
</dbReference>
<feature type="binding site" evidence="29">
    <location>
        <position position="364"/>
    </location>
    <ligand>
        <name>substrate</name>
    </ligand>
</feature>
<keyword evidence="10" id="KW-0444">Lipid biosynthesis</keyword>
<comment type="function">
    <text evidence="26">Catalyzes the biosynthesis and metabolism of eicosanoids. Catalyzes the isomerization of prostaglandin H2 to prostacyclin (= prostaglandin I2), a potent mediator of vasodilation and inhibitor of platelet aggregation. Additionally, displays dehydratase activity, toward hydroperoxyeicosatetraenoates (HPETEs), especially toward (15S)-hydroperoxy-(5Z,8Z,11Z,13E)-eicosatetraenoate (15(S)-HPETE).</text>
</comment>
<dbReference type="GO" id="GO:0106256">
    <property type="term" value="F:hydroperoxy icosatetraenoate dehydratase activity"/>
    <property type="evidence" value="ECO:0007669"/>
    <property type="project" value="UniProtKB-EC"/>
</dbReference>
<evidence type="ECO:0000256" key="6">
    <source>
        <dbReference type="ARBA" id="ARBA00012204"/>
    </source>
</evidence>
<keyword evidence="16" id="KW-0276">Fatty acid metabolism</keyword>
<comment type="catalytic activity">
    <reaction evidence="1">
        <text>prostaglandin H2 = prostaglandin I2</text>
        <dbReference type="Rhea" id="RHEA:23580"/>
        <dbReference type="ChEBI" id="CHEBI:57403"/>
        <dbReference type="ChEBI" id="CHEBI:57405"/>
        <dbReference type="EC" id="5.3.99.4"/>
    </reaction>
    <physiologicalReaction direction="left-to-right" evidence="1">
        <dbReference type="Rhea" id="RHEA:23581"/>
    </physiologicalReaction>
</comment>
<feature type="binding site" evidence="29">
    <location>
        <position position="108"/>
    </location>
    <ligand>
        <name>substrate</name>
    </ligand>
</feature>
<evidence type="ECO:0000256" key="26">
    <source>
        <dbReference type="ARBA" id="ARBA00045141"/>
    </source>
</evidence>
<gene>
    <name evidence="31" type="primary">LOC107555969</name>
</gene>
<reference evidence="31" key="2">
    <citation type="submission" date="2025-09" db="UniProtKB">
        <authorList>
            <consortium name="Ensembl"/>
        </authorList>
    </citation>
    <scope>IDENTIFICATION</scope>
</reference>
<evidence type="ECO:0000256" key="9">
    <source>
        <dbReference type="ARBA" id="ARBA00022501"/>
    </source>
</evidence>
<comment type="catalytic activity">
    <reaction evidence="2">
        <text>a hydroperoxyeicosatetraenoate = an oxoeicosatetraenoate + H2O</text>
        <dbReference type="Rhea" id="RHEA:55556"/>
        <dbReference type="ChEBI" id="CHEBI:15377"/>
        <dbReference type="ChEBI" id="CHEBI:59720"/>
        <dbReference type="ChEBI" id="CHEBI:131859"/>
        <dbReference type="EC" id="4.2.1.152"/>
    </reaction>
    <physiologicalReaction direction="left-to-right" evidence="2">
        <dbReference type="Rhea" id="RHEA:55557"/>
    </physiologicalReaction>
</comment>
<keyword evidence="32" id="KW-1185">Reference proteome</keyword>
<dbReference type="GO" id="GO:0005789">
    <property type="term" value="C:endoplasmic reticulum membrane"/>
    <property type="evidence" value="ECO:0007669"/>
    <property type="project" value="UniProtKB-SubCell"/>
</dbReference>
<accession>A0A672MT54</accession>
<evidence type="ECO:0000256" key="28">
    <source>
        <dbReference type="PIRSR" id="PIRSR000047-1"/>
    </source>
</evidence>
<evidence type="ECO:0000256" key="19">
    <source>
        <dbReference type="ARBA" id="ARBA00023098"/>
    </source>
</evidence>
<evidence type="ECO:0000256" key="5">
    <source>
        <dbReference type="ARBA" id="ARBA00010617"/>
    </source>
</evidence>
<dbReference type="SUPFAM" id="SSF48264">
    <property type="entry name" value="Cytochrome P450"/>
    <property type="match status" value="1"/>
</dbReference>
<evidence type="ECO:0000313" key="32">
    <source>
        <dbReference type="Proteomes" id="UP000472262"/>
    </source>
</evidence>